<dbReference type="Proteomes" id="UP001442494">
    <property type="component" value="Unassembled WGS sequence"/>
</dbReference>
<sequence length="67" mass="7611">MQAQEHLTSGSIGQLVEHLLITRTITRADQRRLMSTLLSKTALNAEEQAQVNRVLDKLKNGWLRVVE</sequence>
<dbReference type="RefSeq" id="WP_190419155.1">
    <property type="nucleotide sequence ID" value="NZ_JAMPKK010000022.1"/>
</dbReference>
<comment type="caution">
    <text evidence="1">The sequence shown here is derived from an EMBL/GenBank/DDBJ whole genome shotgun (WGS) entry which is preliminary data.</text>
</comment>
<dbReference type="EMBL" id="JAMPKK010000022">
    <property type="protein sequence ID" value="MEP0865165.1"/>
    <property type="molecule type" value="Genomic_DNA"/>
</dbReference>
<organism evidence="1 2">
    <name type="scientific">Funiculus sociatus GB2-A5</name>
    <dbReference type="NCBI Taxonomy" id="2933946"/>
    <lineage>
        <taxon>Bacteria</taxon>
        <taxon>Bacillati</taxon>
        <taxon>Cyanobacteriota</taxon>
        <taxon>Cyanophyceae</taxon>
        <taxon>Coleofasciculales</taxon>
        <taxon>Coleofasciculaceae</taxon>
        <taxon>Funiculus</taxon>
    </lineage>
</organism>
<reference evidence="1 2" key="1">
    <citation type="submission" date="2022-04" db="EMBL/GenBank/DDBJ databases">
        <title>Positive selection, recombination, and allopatry shape intraspecific diversity of widespread and dominant cyanobacteria.</title>
        <authorList>
            <person name="Wei J."/>
            <person name="Shu W."/>
            <person name="Hu C."/>
        </authorList>
    </citation>
    <scope>NUCLEOTIDE SEQUENCE [LARGE SCALE GENOMIC DNA]</scope>
    <source>
        <strain evidence="1 2">GB2-A5</strain>
    </source>
</reference>
<evidence type="ECO:0000313" key="2">
    <source>
        <dbReference type="Proteomes" id="UP001442494"/>
    </source>
</evidence>
<gene>
    <name evidence="1" type="ORF">NDI37_11880</name>
</gene>
<name>A0ABV0JNY4_9CYAN</name>
<keyword evidence="2" id="KW-1185">Reference proteome</keyword>
<evidence type="ECO:0000313" key="1">
    <source>
        <dbReference type="EMBL" id="MEP0865165.1"/>
    </source>
</evidence>
<proteinExistence type="predicted"/>
<protein>
    <submittedName>
        <fullName evidence="1">Uncharacterized protein</fullName>
    </submittedName>
</protein>
<accession>A0ABV0JNY4</accession>